<comment type="similarity">
    <text evidence="1">In the N-terminal section; belongs to the MIP18 family.</text>
</comment>
<dbReference type="Pfam" id="PF10609">
    <property type="entry name" value="ParA"/>
    <property type="match status" value="1"/>
</dbReference>
<keyword evidence="6 9" id="KW-0408">Iron</keyword>
<dbReference type="InterPro" id="IPR027417">
    <property type="entry name" value="P-loop_NTPase"/>
</dbReference>
<keyword evidence="3 9" id="KW-0479">Metal-binding</keyword>
<keyword evidence="5 9" id="KW-0067">ATP-binding</keyword>
<dbReference type="SUPFAM" id="SSF52540">
    <property type="entry name" value="P-loop containing nucleoside triphosphate hydrolases"/>
    <property type="match status" value="1"/>
</dbReference>
<gene>
    <name evidence="12" type="ORF">FHS48_003051</name>
</gene>
<dbReference type="EMBL" id="JACIIX010000012">
    <property type="protein sequence ID" value="MBB6211610.1"/>
    <property type="molecule type" value="Genomic_DNA"/>
</dbReference>
<evidence type="ECO:0000256" key="6">
    <source>
        <dbReference type="ARBA" id="ARBA00023004"/>
    </source>
</evidence>
<evidence type="ECO:0000256" key="10">
    <source>
        <dbReference type="SAM" id="MobiDB-lite"/>
    </source>
</evidence>
<evidence type="ECO:0000256" key="5">
    <source>
        <dbReference type="ARBA" id="ARBA00022840"/>
    </source>
</evidence>
<feature type="region of interest" description="Disordered" evidence="10">
    <location>
        <begin position="84"/>
        <end position="114"/>
    </location>
</feature>
<dbReference type="Gene3D" id="3.30.300.130">
    <property type="entry name" value="Fe-S cluster assembly (FSCA)"/>
    <property type="match status" value="1"/>
</dbReference>
<comment type="similarity">
    <text evidence="2">In the C-terminal section; belongs to the Mrp/NBP35 ATP-binding proteins family.</text>
</comment>
<organism evidence="12 13">
    <name type="scientific">Novispirillum itersonii</name>
    <name type="common">Aquaspirillum itersonii</name>
    <dbReference type="NCBI Taxonomy" id="189"/>
    <lineage>
        <taxon>Bacteria</taxon>
        <taxon>Pseudomonadati</taxon>
        <taxon>Pseudomonadota</taxon>
        <taxon>Alphaproteobacteria</taxon>
        <taxon>Rhodospirillales</taxon>
        <taxon>Novispirillaceae</taxon>
        <taxon>Novispirillum</taxon>
    </lineage>
</organism>
<dbReference type="GO" id="GO:0005524">
    <property type="term" value="F:ATP binding"/>
    <property type="evidence" value="ECO:0007669"/>
    <property type="project" value="UniProtKB-UniRule"/>
</dbReference>
<comment type="function">
    <text evidence="9">Binds and transfers iron-sulfur (Fe-S) clusters to target apoproteins. Can hydrolyze ATP.</text>
</comment>
<feature type="binding site" evidence="9">
    <location>
        <begin position="131"/>
        <end position="138"/>
    </location>
    <ligand>
        <name>ATP</name>
        <dbReference type="ChEBI" id="CHEBI:30616"/>
    </ligand>
</feature>
<feature type="domain" description="MIP18 family-like" evidence="11">
    <location>
        <begin position="7"/>
        <end position="76"/>
    </location>
</feature>
<dbReference type="PANTHER" id="PTHR42961:SF2">
    <property type="entry name" value="IRON-SULFUR PROTEIN NUBPL"/>
    <property type="match status" value="1"/>
</dbReference>
<evidence type="ECO:0000256" key="1">
    <source>
        <dbReference type="ARBA" id="ARBA00007352"/>
    </source>
</evidence>
<evidence type="ECO:0000313" key="12">
    <source>
        <dbReference type="EMBL" id="MBB6211610.1"/>
    </source>
</evidence>
<dbReference type="AlphaFoldDB" id="A0A7W9ZI27"/>
<dbReference type="PROSITE" id="PS01215">
    <property type="entry name" value="MRP"/>
    <property type="match status" value="1"/>
</dbReference>
<dbReference type="GO" id="GO:0051539">
    <property type="term" value="F:4 iron, 4 sulfur cluster binding"/>
    <property type="evidence" value="ECO:0007669"/>
    <property type="project" value="TreeGrafter"/>
</dbReference>
<dbReference type="InterPro" id="IPR044304">
    <property type="entry name" value="NUBPL-like"/>
</dbReference>
<accession>A0A7W9ZI27</accession>
<dbReference type="GO" id="GO:0140663">
    <property type="term" value="F:ATP-dependent FeS chaperone activity"/>
    <property type="evidence" value="ECO:0007669"/>
    <property type="project" value="InterPro"/>
</dbReference>
<dbReference type="GO" id="GO:0016887">
    <property type="term" value="F:ATP hydrolysis activity"/>
    <property type="evidence" value="ECO:0007669"/>
    <property type="project" value="UniProtKB-UniRule"/>
</dbReference>
<keyword evidence="7 9" id="KW-0411">Iron-sulfur</keyword>
<evidence type="ECO:0000313" key="13">
    <source>
        <dbReference type="Proteomes" id="UP000544872"/>
    </source>
</evidence>
<protein>
    <recommendedName>
        <fullName evidence="9">Iron-sulfur cluster carrier protein</fullName>
    </recommendedName>
</protein>
<dbReference type="InterPro" id="IPR034904">
    <property type="entry name" value="FSCA_dom_sf"/>
</dbReference>
<dbReference type="InterPro" id="IPR002744">
    <property type="entry name" value="MIP18-like"/>
</dbReference>
<evidence type="ECO:0000256" key="3">
    <source>
        <dbReference type="ARBA" id="ARBA00022723"/>
    </source>
</evidence>
<sequence length="382" mass="39959">MAAVAQEHVVAALRGVKTPQGQDVVDAGWVGGVVIRDGHVMVTLEVPPELGPALEPVRKLAEQVVHGLPGVLTAQVVLTAHNKPGQSAAPQAGHAHHGHSHGPSHGPAAGRPAQGMLELPGVKKIIAVASGKGGVGKSTTAANLALALAKLGLKVGLFDADIYGPSVPRLMGIPHAKPVGGEQGGMEPLEAHGLKVMSIGFLVPEDSPVVWRGPMVMGALEQMLRDVNWGDLDVMVVDMPPGTGDTQLTMSQRVPLAGAVIVSTPQDIALLDARKGLAMFEKVKVPILGIIENMSYHVCSNCGHREDVFSHGGAHRTADELGVPFLGEIPLDIRIRETADAGTPVVVADPDGPHAKAYGAIAESLRQTLKVEKRKKPLFKFF</sequence>
<comment type="similarity">
    <text evidence="8 9">Belongs to the Mrp/NBP35 ATP-binding proteins family.</text>
</comment>
<evidence type="ECO:0000259" key="11">
    <source>
        <dbReference type="Pfam" id="PF01883"/>
    </source>
</evidence>
<dbReference type="SUPFAM" id="SSF117916">
    <property type="entry name" value="Fe-S cluster assembly (FSCA) domain-like"/>
    <property type="match status" value="1"/>
</dbReference>
<reference evidence="12 13" key="1">
    <citation type="submission" date="2020-08" db="EMBL/GenBank/DDBJ databases">
        <title>Genomic Encyclopedia of Type Strains, Phase IV (KMG-IV): sequencing the most valuable type-strain genomes for metagenomic binning, comparative biology and taxonomic classification.</title>
        <authorList>
            <person name="Goeker M."/>
        </authorList>
    </citation>
    <scope>NUCLEOTIDE SEQUENCE [LARGE SCALE GENOMIC DNA]</scope>
    <source>
        <strain evidence="12 13">DSM 11590</strain>
    </source>
</reference>
<dbReference type="RefSeq" id="WP_184264539.1">
    <property type="nucleotide sequence ID" value="NZ_JACIIX010000012.1"/>
</dbReference>
<proteinExistence type="inferred from homology"/>
<evidence type="ECO:0000256" key="4">
    <source>
        <dbReference type="ARBA" id="ARBA00022741"/>
    </source>
</evidence>
<dbReference type="NCBIfam" id="NF008669">
    <property type="entry name" value="PRK11670.1"/>
    <property type="match status" value="1"/>
</dbReference>
<dbReference type="GO" id="GO:0016226">
    <property type="term" value="P:iron-sulfur cluster assembly"/>
    <property type="evidence" value="ECO:0007669"/>
    <property type="project" value="InterPro"/>
</dbReference>
<comment type="caution">
    <text evidence="12">The sequence shown here is derived from an EMBL/GenBank/DDBJ whole genome shotgun (WGS) entry which is preliminary data.</text>
</comment>
<evidence type="ECO:0000256" key="2">
    <source>
        <dbReference type="ARBA" id="ARBA00008205"/>
    </source>
</evidence>
<feature type="compositionally biased region" description="Low complexity" evidence="10">
    <location>
        <begin position="84"/>
        <end position="93"/>
    </location>
</feature>
<keyword evidence="9" id="KW-0378">Hydrolase</keyword>
<dbReference type="PANTHER" id="PTHR42961">
    <property type="entry name" value="IRON-SULFUR PROTEIN NUBPL"/>
    <property type="match status" value="1"/>
</dbReference>
<evidence type="ECO:0000256" key="8">
    <source>
        <dbReference type="ARBA" id="ARBA00024036"/>
    </source>
</evidence>
<dbReference type="GO" id="GO:0046872">
    <property type="term" value="F:metal ion binding"/>
    <property type="evidence" value="ECO:0007669"/>
    <property type="project" value="UniProtKB-KW"/>
</dbReference>
<dbReference type="Gene3D" id="3.40.50.300">
    <property type="entry name" value="P-loop containing nucleotide triphosphate hydrolases"/>
    <property type="match status" value="1"/>
</dbReference>
<dbReference type="InterPro" id="IPR033756">
    <property type="entry name" value="YlxH/NBP35"/>
</dbReference>
<evidence type="ECO:0000256" key="9">
    <source>
        <dbReference type="HAMAP-Rule" id="MF_02040"/>
    </source>
</evidence>
<dbReference type="Proteomes" id="UP000544872">
    <property type="component" value="Unassembled WGS sequence"/>
</dbReference>
<dbReference type="InterPro" id="IPR019591">
    <property type="entry name" value="Mrp/NBP35_ATP-bd"/>
</dbReference>
<dbReference type="InterPro" id="IPR000808">
    <property type="entry name" value="Mrp-like_CS"/>
</dbReference>
<comment type="subunit">
    <text evidence="9">Homodimer.</text>
</comment>
<keyword evidence="4 9" id="KW-0547">Nucleotide-binding</keyword>
<dbReference type="HAMAP" id="MF_02040">
    <property type="entry name" value="Mrp_NBP35"/>
    <property type="match status" value="1"/>
</dbReference>
<evidence type="ECO:0000256" key="7">
    <source>
        <dbReference type="ARBA" id="ARBA00023014"/>
    </source>
</evidence>
<name>A0A7W9ZI27_NOVIT</name>
<dbReference type="CDD" id="cd02037">
    <property type="entry name" value="Mrp_NBP35"/>
    <property type="match status" value="1"/>
</dbReference>
<dbReference type="Pfam" id="PF01883">
    <property type="entry name" value="FeS_assembly_P"/>
    <property type="match status" value="1"/>
</dbReference>
<keyword evidence="13" id="KW-1185">Reference proteome</keyword>
<dbReference type="FunFam" id="3.40.50.300:FF:000418">
    <property type="entry name" value="Iron-sulfur cluster carrier protein"/>
    <property type="match status" value="1"/>
</dbReference>